<dbReference type="SFLD" id="SFLDS00005">
    <property type="entry name" value="Isoprenoid_Synthase_Type_I"/>
    <property type="match status" value="1"/>
</dbReference>
<comment type="cofactor">
    <cofactor evidence="8">
        <name>Mg(2+)</name>
        <dbReference type="ChEBI" id="CHEBI:18420"/>
    </cofactor>
</comment>
<evidence type="ECO:0000256" key="3">
    <source>
        <dbReference type="ARBA" id="ARBA00013034"/>
    </source>
</evidence>
<feature type="binding site" evidence="8">
    <location>
        <position position="233"/>
    </location>
    <ligand>
        <name>Mg(2+)</name>
        <dbReference type="ChEBI" id="CHEBI:18420"/>
        <label>2</label>
    </ligand>
</feature>
<comment type="similarity">
    <text evidence="2 7">Belongs to the trichodiene synthase family.</text>
</comment>
<dbReference type="AlphaFoldDB" id="A0A428RQ94"/>
<evidence type="ECO:0000313" key="10">
    <source>
        <dbReference type="Proteomes" id="UP000287144"/>
    </source>
</evidence>
<name>A0A428RQ94_9HYPO</name>
<keyword evidence="5 7" id="KW-0456">Lyase</keyword>
<dbReference type="PIRSF" id="PIRSF001388">
    <property type="entry name" value="TRI5"/>
    <property type="match status" value="1"/>
</dbReference>
<evidence type="ECO:0000256" key="4">
    <source>
        <dbReference type="ARBA" id="ARBA00022133"/>
    </source>
</evidence>
<feature type="binding site" evidence="8">
    <location>
        <position position="100"/>
    </location>
    <ligand>
        <name>Mg(2+)</name>
        <dbReference type="ChEBI" id="CHEBI:18420"/>
        <label>1</label>
    </ligand>
</feature>
<comment type="catalytic activity">
    <reaction evidence="6 7">
        <text>(2E,6E)-farnesyl diphosphate = trichodiene + diphosphate</text>
        <dbReference type="Rhea" id="RHEA:12052"/>
        <dbReference type="ChEBI" id="CHEBI:15861"/>
        <dbReference type="ChEBI" id="CHEBI:33019"/>
        <dbReference type="ChEBI" id="CHEBI:175763"/>
        <dbReference type="EC" id="4.2.3.6"/>
    </reaction>
</comment>
<dbReference type="GO" id="GO:0045482">
    <property type="term" value="F:trichodiene synthase activity"/>
    <property type="evidence" value="ECO:0007669"/>
    <property type="project" value="UniProtKB-UniRule"/>
</dbReference>
<feature type="binding site" evidence="8">
    <location>
        <position position="229"/>
    </location>
    <ligand>
        <name>Mg(2+)</name>
        <dbReference type="ChEBI" id="CHEBI:18420"/>
        <label>2</label>
    </ligand>
</feature>
<feature type="binding site" evidence="8">
    <location>
        <position position="164"/>
    </location>
    <ligand>
        <name>Mg(2+)</name>
        <dbReference type="ChEBI" id="CHEBI:18420"/>
        <label>1</label>
    </ligand>
</feature>
<proteinExistence type="inferred from homology"/>
<dbReference type="Gene3D" id="1.10.600.10">
    <property type="entry name" value="Farnesyl Diphosphate Synthase"/>
    <property type="match status" value="1"/>
</dbReference>
<evidence type="ECO:0000256" key="8">
    <source>
        <dbReference type="PIRSR" id="PIRSR001388-3"/>
    </source>
</evidence>
<keyword evidence="10" id="KW-1185">Reference proteome</keyword>
<keyword evidence="8" id="KW-0460">Magnesium</keyword>
<dbReference type="Proteomes" id="UP000287144">
    <property type="component" value="Unassembled WGS sequence"/>
</dbReference>
<dbReference type="STRING" id="1325735.A0A428RQ94"/>
<accession>A0A428RQ94</accession>
<dbReference type="UniPathway" id="UPA00267"/>
<evidence type="ECO:0000313" key="9">
    <source>
        <dbReference type="EMBL" id="RSL79658.1"/>
    </source>
</evidence>
<comment type="function">
    <text evidence="7">TS is a member of the terpene cyclase group of enzymes. It catalyzes the isomerization and cyclization of farnesyl pyro-phosphate to form trichodiene, the first cyclic intermediate in the biosynthetic pathway for trichothecenes. It serves to branch trichothecene biosynthesis from the isoprenoid pathway.</text>
</comment>
<dbReference type="SUPFAM" id="SSF48576">
    <property type="entry name" value="Terpenoid synthases"/>
    <property type="match status" value="1"/>
</dbReference>
<dbReference type="InterPro" id="IPR024652">
    <property type="entry name" value="Trichodiene_synth"/>
</dbReference>
<evidence type="ECO:0000256" key="2">
    <source>
        <dbReference type="ARBA" id="ARBA00007946"/>
    </source>
</evidence>
<dbReference type="EC" id="4.2.3.6" evidence="3 7"/>
<dbReference type="SFLD" id="SFLDG01021">
    <property type="entry name" value="Trichodiene_Synthase_Like"/>
    <property type="match status" value="1"/>
</dbReference>
<sequence length="410" mass="46678">MDDSTFLIFVNALNRYFDTIQYHDDIYEHETRVAYLRHVYAETAKYFDQPEQKAAVEVQPARFNAIMRTSAQVVVYCWSKCSLDVMVAISVHFVHIVLLDDSTSNPGPLMLTFGNDLIKGEPQKHPFWALLNAHLSNFLSYYGGFCSLAILRSTFDYFQGCWVEQYNFHGYPGSEYFPGFLRRLNGLGGTCGGSLFPRADFDEDALFPQIATAIAELEIPVAFINDLMSFYKEYGNPRDEVNLVSNWCTTEGLTIFESFERLTNETCRGSKRVMDILNGLNDKDPKISETIHAFIHGYITWHFCDERFRFKEVYQRCGNSSEELKFRKYYEKAMAVGTIDFKEWAVWPPVNGTEKMAETNGIDGIPNGVANGIRDTEANGLKNGDSAMAAESDKTVEMQPHLLPSCECQE</sequence>
<evidence type="ECO:0000256" key="6">
    <source>
        <dbReference type="ARBA" id="ARBA00049122"/>
    </source>
</evidence>
<dbReference type="InterPro" id="IPR010458">
    <property type="entry name" value="TRI5_ascomyc"/>
</dbReference>
<evidence type="ECO:0000256" key="1">
    <source>
        <dbReference type="ARBA" id="ARBA00004795"/>
    </source>
</evidence>
<organism evidence="9 10">
    <name type="scientific">Fusarium oligoseptatum</name>
    <dbReference type="NCBI Taxonomy" id="2604345"/>
    <lineage>
        <taxon>Eukaryota</taxon>
        <taxon>Fungi</taxon>
        <taxon>Dikarya</taxon>
        <taxon>Ascomycota</taxon>
        <taxon>Pezizomycotina</taxon>
        <taxon>Sordariomycetes</taxon>
        <taxon>Hypocreomycetidae</taxon>
        <taxon>Hypocreales</taxon>
        <taxon>Nectriaceae</taxon>
        <taxon>Fusarium</taxon>
        <taxon>Fusarium solani species complex</taxon>
    </lineage>
</organism>
<comment type="caution">
    <text evidence="9">The sequence shown here is derived from an EMBL/GenBank/DDBJ whole genome shotgun (WGS) entry which is preliminary data.</text>
</comment>
<gene>
    <name evidence="9" type="ORF">CEP52_017495</name>
</gene>
<reference evidence="9 10" key="1">
    <citation type="submission" date="2017-06" db="EMBL/GenBank/DDBJ databases">
        <title>Comparative genomic analysis of Ambrosia Fusariam Clade fungi.</title>
        <authorList>
            <person name="Stajich J.E."/>
            <person name="Carrillo J."/>
            <person name="Kijimoto T."/>
            <person name="Eskalen A."/>
            <person name="O'Donnell K."/>
            <person name="Kasson M."/>
        </authorList>
    </citation>
    <scope>NUCLEOTIDE SEQUENCE [LARGE SCALE GENOMIC DNA]</scope>
    <source>
        <strain evidence="9 10">NRRL62579</strain>
    </source>
</reference>
<protein>
    <recommendedName>
        <fullName evidence="4 7">Trichodiene synthase</fullName>
        <ecNumber evidence="3 7">4.2.3.6</ecNumber>
    </recommendedName>
    <alternativeName>
        <fullName evidence="7">Sesquiterpene cyclase</fullName>
    </alternativeName>
</protein>
<evidence type="ECO:0000256" key="5">
    <source>
        <dbReference type="ARBA" id="ARBA00023239"/>
    </source>
</evidence>
<dbReference type="InterPro" id="IPR008949">
    <property type="entry name" value="Isoprenoid_synthase_dom_sf"/>
</dbReference>
<dbReference type="EMBL" id="NKCK01000589">
    <property type="protein sequence ID" value="RSL79658.1"/>
    <property type="molecule type" value="Genomic_DNA"/>
</dbReference>
<dbReference type="Pfam" id="PF06330">
    <property type="entry name" value="TRI5"/>
    <property type="match status" value="1"/>
</dbReference>
<feature type="binding site" evidence="8">
    <location>
        <position position="239"/>
    </location>
    <ligand>
        <name>Mg(2+)</name>
        <dbReference type="ChEBI" id="CHEBI:18420"/>
        <label>3</label>
    </ligand>
</feature>
<feature type="binding site" evidence="8">
    <location>
        <position position="225"/>
    </location>
    <ligand>
        <name>Mg(2+)</name>
        <dbReference type="ChEBI" id="CHEBI:18420"/>
        <label>2</label>
    </ligand>
</feature>
<evidence type="ECO:0000256" key="7">
    <source>
        <dbReference type="PIRNR" id="PIRNR001388"/>
    </source>
</evidence>
<dbReference type="GO" id="GO:0016106">
    <property type="term" value="P:sesquiterpenoid biosynthetic process"/>
    <property type="evidence" value="ECO:0007669"/>
    <property type="project" value="UniProtKB-UniRule"/>
</dbReference>
<comment type="pathway">
    <text evidence="1 7">Sesquiterpene biosynthesis; trichothecene biosynthesis.</text>
</comment>